<reference evidence="2" key="1">
    <citation type="journal article" date="2019" name="Int. J. Syst. Evol. Microbiol.">
        <title>The Global Catalogue of Microorganisms (GCM) 10K type strain sequencing project: providing services to taxonomists for standard genome sequencing and annotation.</title>
        <authorList>
            <consortium name="The Broad Institute Genomics Platform"/>
            <consortium name="The Broad Institute Genome Sequencing Center for Infectious Disease"/>
            <person name="Wu L."/>
            <person name="Ma J."/>
        </authorList>
    </citation>
    <scope>NUCLEOTIDE SEQUENCE [LARGE SCALE GENOMIC DNA]</scope>
    <source>
        <strain evidence="2">PCU 347</strain>
    </source>
</reference>
<dbReference type="Proteomes" id="UP001595824">
    <property type="component" value="Unassembled WGS sequence"/>
</dbReference>
<evidence type="ECO:0000313" key="2">
    <source>
        <dbReference type="Proteomes" id="UP001595824"/>
    </source>
</evidence>
<comment type="caution">
    <text evidence="1">The sequence shown here is derived from an EMBL/GenBank/DDBJ whole genome shotgun (WGS) entry which is preliminary data.</text>
</comment>
<proteinExistence type="predicted"/>
<dbReference type="RefSeq" id="WP_381743470.1">
    <property type="nucleotide sequence ID" value="NZ_JBHSDP010000027.1"/>
</dbReference>
<accession>A0ABV8TNI4</accession>
<gene>
    <name evidence="1" type="ORF">ACFPC0_30295</name>
</gene>
<organism evidence="1 2">
    <name type="scientific">Streptomyces andamanensis</name>
    <dbReference type="NCBI Taxonomy" id="1565035"/>
    <lineage>
        <taxon>Bacteria</taxon>
        <taxon>Bacillati</taxon>
        <taxon>Actinomycetota</taxon>
        <taxon>Actinomycetes</taxon>
        <taxon>Kitasatosporales</taxon>
        <taxon>Streptomycetaceae</taxon>
        <taxon>Streptomyces</taxon>
    </lineage>
</organism>
<keyword evidence="2" id="KW-1185">Reference proteome</keyword>
<evidence type="ECO:0000313" key="1">
    <source>
        <dbReference type="EMBL" id="MFC4331982.1"/>
    </source>
</evidence>
<dbReference type="EMBL" id="JBHSDP010000027">
    <property type="protein sequence ID" value="MFC4331982.1"/>
    <property type="molecule type" value="Genomic_DNA"/>
</dbReference>
<sequence length="92" mass="10014">MADRAAWLRVLGQVADRQGEVGLVSCPDCGQDRLEVRYIVEPETRVGYVLLWCGACVHGISVSRVRPPEGAPTRSIDDPASVVGVPDFARHE</sequence>
<name>A0ABV8TNI4_9ACTN</name>
<protein>
    <submittedName>
        <fullName evidence="1">Uncharacterized protein</fullName>
    </submittedName>
</protein>